<keyword evidence="1" id="KW-0472">Membrane</keyword>
<organism evidence="2 3">
    <name type="scientific">Lactobacillus crispatus</name>
    <dbReference type="NCBI Taxonomy" id="47770"/>
    <lineage>
        <taxon>Bacteria</taxon>
        <taxon>Bacillati</taxon>
        <taxon>Bacillota</taxon>
        <taxon>Bacilli</taxon>
        <taxon>Lactobacillales</taxon>
        <taxon>Lactobacillaceae</taxon>
        <taxon>Lactobacillus</taxon>
    </lineage>
</organism>
<sequence>MITNILFVGLGALIPLGITSFVCIKSRHKSVDLNILGLIYIALLGLLGVVISLIK</sequence>
<dbReference type="Proteomes" id="UP001253287">
    <property type="component" value="Unassembled WGS sequence"/>
</dbReference>
<proteinExistence type="predicted"/>
<protein>
    <recommendedName>
        <fullName evidence="4">ABC transporter permease</fullName>
    </recommendedName>
</protein>
<gene>
    <name evidence="2" type="ORF">RON39_07435</name>
</gene>
<evidence type="ECO:0000313" key="2">
    <source>
        <dbReference type="EMBL" id="MDT9609956.1"/>
    </source>
</evidence>
<evidence type="ECO:0000256" key="1">
    <source>
        <dbReference type="SAM" id="Phobius"/>
    </source>
</evidence>
<comment type="caution">
    <text evidence="2">The sequence shown here is derived from an EMBL/GenBank/DDBJ whole genome shotgun (WGS) entry which is preliminary data.</text>
</comment>
<evidence type="ECO:0008006" key="4">
    <source>
        <dbReference type="Google" id="ProtNLM"/>
    </source>
</evidence>
<dbReference type="EMBL" id="JAVTXN010000037">
    <property type="protein sequence ID" value="MDT9609956.1"/>
    <property type="molecule type" value="Genomic_DNA"/>
</dbReference>
<feature type="transmembrane region" description="Helical" evidence="1">
    <location>
        <begin position="6"/>
        <end position="24"/>
    </location>
</feature>
<accession>A0AAW8WNP0</accession>
<keyword evidence="1" id="KW-0812">Transmembrane</keyword>
<feature type="transmembrane region" description="Helical" evidence="1">
    <location>
        <begin position="36"/>
        <end position="54"/>
    </location>
</feature>
<evidence type="ECO:0000313" key="3">
    <source>
        <dbReference type="Proteomes" id="UP001253287"/>
    </source>
</evidence>
<name>A0AAW8WNP0_9LACO</name>
<reference evidence="2" key="1">
    <citation type="submission" date="2023-08" db="EMBL/GenBank/DDBJ databases">
        <title>Lactobacillus from the Female Urinary Tract.</title>
        <authorList>
            <person name="Stegman N."/>
            <person name="Jackson B."/>
            <person name="Steiling M."/>
            <person name="Sedano C."/>
            <person name="Wolfe A."/>
            <person name="Putonti C."/>
        </authorList>
    </citation>
    <scope>NUCLEOTIDE SEQUENCE</scope>
    <source>
        <strain evidence="2">UMB5661</strain>
    </source>
</reference>
<keyword evidence="1" id="KW-1133">Transmembrane helix</keyword>
<dbReference type="AlphaFoldDB" id="A0AAW8WNP0"/>